<comment type="domain">
    <text evidence="11">Composed of three domains: a modulating N-terminal domain, a DNA-binding domain and a C-terminal ligand-binding domain.</text>
</comment>
<dbReference type="InterPro" id="IPR001628">
    <property type="entry name" value="Znf_hrmn_rcpt"/>
</dbReference>
<evidence type="ECO:0000256" key="2">
    <source>
        <dbReference type="ARBA" id="ARBA00022723"/>
    </source>
</evidence>
<dbReference type="InterPro" id="IPR013088">
    <property type="entry name" value="Znf_NHR/GATA"/>
</dbReference>
<dbReference type="Pfam" id="PF00105">
    <property type="entry name" value="zf-C4"/>
    <property type="match status" value="1"/>
</dbReference>
<keyword evidence="4 10" id="KW-0862">Zinc</keyword>
<dbReference type="GO" id="GO:0005634">
    <property type="term" value="C:nucleus"/>
    <property type="evidence" value="ECO:0007669"/>
    <property type="project" value="UniProtKB-SubCell"/>
</dbReference>
<dbReference type="InterPro" id="IPR021780">
    <property type="entry name" value="Nuc_recep-AF1"/>
</dbReference>
<evidence type="ECO:0000256" key="1">
    <source>
        <dbReference type="ARBA" id="ARBA00006421"/>
    </source>
</evidence>
<dbReference type="InterPro" id="IPR035500">
    <property type="entry name" value="NHR-like_dom_sf"/>
</dbReference>
<evidence type="ECO:0000256" key="6">
    <source>
        <dbReference type="ARBA" id="ARBA00023125"/>
    </source>
</evidence>
<dbReference type="InterPro" id="IPR050274">
    <property type="entry name" value="Nuclear_hormone_rcpt_NR2"/>
</dbReference>
<accession>A0AAW1AS45</accession>
<dbReference type="PROSITE" id="PS51843">
    <property type="entry name" value="NR_LBD"/>
    <property type="match status" value="1"/>
</dbReference>
<dbReference type="GO" id="GO:0008270">
    <property type="term" value="F:zinc ion binding"/>
    <property type="evidence" value="ECO:0007669"/>
    <property type="project" value="UniProtKB-UniRule"/>
</dbReference>
<dbReference type="CDD" id="cd06956">
    <property type="entry name" value="NR_DBD_RXR"/>
    <property type="match status" value="1"/>
</dbReference>
<comment type="function">
    <text evidence="11">Receptor for retinoic acid that acts as a transcription factor. Forms homo- or heterodimers with retinoic acid receptors (rars) and binds to target response elements in response to their ligands, all-trans or 9-cis retinoic acid, to regulate gene expression in various biological processes.</text>
</comment>
<dbReference type="Gene3D" id="1.10.565.10">
    <property type="entry name" value="Retinoid X Receptor"/>
    <property type="match status" value="1"/>
</dbReference>
<dbReference type="InterPro" id="IPR000003">
    <property type="entry name" value="Retinoid-X_rcpt/HNF4"/>
</dbReference>
<dbReference type="GO" id="GO:0043565">
    <property type="term" value="F:sequence-specific DNA binding"/>
    <property type="evidence" value="ECO:0007669"/>
    <property type="project" value="InterPro"/>
</dbReference>
<feature type="domain" description="NR LBD" evidence="14">
    <location>
        <begin position="367"/>
        <end position="598"/>
    </location>
</feature>
<evidence type="ECO:0000256" key="3">
    <source>
        <dbReference type="ARBA" id="ARBA00022771"/>
    </source>
</evidence>
<dbReference type="AlphaFoldDB" id="A0AAW1AS45"/>
<dbReference type="Pfam" id="PF00104">
    <property type="entry name" value="Hormone_recep"/>
    <property type="match status" value="1"/>
</dbReference>
<gene>
    <name evidence="15" type="ORF">NXF25_017381</name>
</gene>
<dbReference type="FunFam" id="1.10.565.10:FF:000002">
    <property type="entry name" value="Retinoic acid receptor RXR-alpha"/>
    <property type="match status" value="1"/>
</dbReference>
<evidence type="ECO:0000313" key="15">
    <source>
        <dbReference type="EMBL" id="KAK9392537.1"/>
    </source>
</evidence>
<organism evidence="15 16">
    <name type="scientific">Crotalus adamanteus</name>
    <name type="common">Eastern diamondback rattlesnake</name>
    <dbReference type="NCBI Taxonomy" id="8729"/>
    <lineage>
        <taxon>Eukaryota</taxon>
        <taxon>Metazoa</taxon>
        <taxon>Chordata</taxon>
        <taxon>Craniata</taxon>
        <taxon>Vertebrata</taxon>
        <taxon>Euteleostomi</taxon>
        <taxon>Lepidosauria</taxon>
        <taxon>Squamata</taxon>
        <taxon>Bifurcata</taxon>
        <taxon>Unidentata</taxon>
        <taxon>Episquamata</taxon>
        <taxon>Toxicofera</taxon>
        <taxon>Serpentes</taxon>
        <taxon>Colubroidea</taxon>
        <taxon>Viperidae</taxon>
        <taxon>Crotalinae</taxon>
        <taxon>Crotalus</taxon>
    </lineage>
</organism>
<keyword evidence="5 10" id="KW-0805">Transcription regulation</keyword>
<comment type="subunit">
    <text evidence="11">Homodimer. Heterodimer; with a rar molecule.</text>
</comment>
<evidence type="ECO:0000259" key="13">
    <source>
        <dbReference type="PROSITE" id="PS51030"/>
    </source>
</evidence>
<reference evidence="15 16" key="1">
    <citation type="journal article" date="2024" name="Proc. Natl. Acad. Sci. U.S.A.">
        <title>The genetic regulatory architecture and epigenomic basis for age-related changes in rattlesnake venom.</title>
        <authorList>
            <person name="Hogan M.P."/>
            <person name="Holding M.L."/>
            <person name="Nystrom G.S."/>
            <person name="Colston T.J."/>
            <person name="Bartlett D.A."/>
            <person name="Mason A.J."/>
            <person name="Ellsworth S.A."/>
            <person name="Rautsaw R.M."/>
            <person name="Lawrence K.C."/>
            <person name="Strickland J.L."/>
            <person name="He B."/>
            <person name="Fraser P."/>
            <person name="Margres M.J."/>
            <person name="Gilbert D.M."/>
            <person name="Gibbs H.L."/>
            <person name="Parkinson C.L."/>
            <person name="Rokyta D.R."/>
        </authorList>
    </citation>
    <scope>NUCLEOTIDE SEQUENCE [LARGE SCALE GENOMIC DNA]</scope>
    <source>
        <strain evidence="15">DRR0105</strain>
    </source>
</reference>
<evidence type="ECO:0000256" key="11">
    <source>
        <dbReference type="RuleBase" id="RU369010"/>
    </source>
</evidence>
<evidence type="ECO:0000256" key="7">
    <source>
        <dbReference type="ARBA" id="ARBA00023163"/>
    </source>
</evidence>
<keyword evidence="8 10" id="KW-0675">Receptor</keyword>
<feature type="region of interest" description="Disordered" evidence="12">
    <location>
        <begin position="85"/>
        <end position="112"/>
    </location>
</feature>
<evidence type="ECO:0000256" key="5">
    <source>
        <dbReference type="ARBA" id="ARBA00023015"/>
    </source>
</evidence>
<dbReference type="Gene3D" id="3.30.50.10">
    <property type="entry name" value="Erythroid Transcription Factor GATA-1, subunit A"/>
    <property type="match status" value="1"/>
</dbReference>
<comment type="subcellular location">
    <subcellularLocation>
        <location evidence="10">Nucleus</location>
    </subcellularLocation>
</comment>
<dbReference type="PRINTS" id="PR00545">
    <property type="entry name" value="RETINOIDXR"/>
</dbReference>
<dbReference type="SUPFAM" id="SSF48508">
    <property type="entry name" value="Nuclear receptor ligand-binding domain"/>
    <property type="match status" value="1"/>
</dbReference>
<name>A0AAW1AS45_CROAD</name>
<dbReference type="SMART" id="SM00399">
    <property type="entry name" value="ZnF_C4"/>
    <property type="match status" value="1"/>
</dbReference>
<dbReference type="FunFam" id="3.30.50.10:FF:000005">
    <property type="entry name" value="Retinoic acid receptor RXR-alpha"/>
    <property type="match status" value="1"/>
</dbReference>
<evidence type="ECO:0000256" key="9">
    <source>
        <dbReference type="ARBA" id="ARBA00023242"/>
    </source>
</evidence>
<dbReference type="InterPro" id="IPR000536">
    <property type="entry name" value="Nucl_hrmn_rcpt_lig-bd"/>
</dbReference>
<keyword evidence="7 10" id="KW-0804">Transcription</keyword>
<dbReference type="Proteomes" id="UP001474421">
    <property type="component" value="Unassembled WGS sequence"/>
</dbReference>
<feature type="domain" description="Nuclear receptor" evidence="13">
    <location>
        <begin position="253"/>
        <end position="328"/>
    </location>
</feature>
<keyword evidence="3 10" id="KW-0863">Zinc-finger</keyword>
<evidence type="ECO:0000313" key="16">
    <source>
        <dbReference type="Proteomes" id="UP001474421"/>
    </source>
</evidence>
<keyword evidence="16" id="KW-1185">Reference proteome</keyword>
<comment type="caution">
    <text evidence="15">The sequence shown here is derived from an EMBL/GenBank/DDBJ whole genome shotgun (WGS) entry which is preliminary data.</text>
</comment>
<evidence type="ECO:0000256" key="4">
    <source>
        <dbReference type="ARBA" id="ARBA00022833"/>
    </source>
</evidence>
<dbReference type="PANTHER" id="PTHR24083">
    <property type="entry name" value="NUCLEAR HORMONE RECEPTOR"/>
    <property type="match status" value="1"/>
</dbReference>
<feature type="region of interest" description="Disordered" evidence="12">
    <location>
        <begin position="324"/>
        <end position="369"/>
    </location>
</feature>
<dbReference type="PRINTS" id="PR00047">
    <property type="entry name" value="STROIDFINGER"/>
</dbReference>
<dbReference type="EMBL" id="JAOTOJ010000016">
    <property type="protein sequence ID" value="KAK9392537.1"/>
    <property type="molecule type" value="Genomic_DNA"/>
</dbReference>
<keyword evidence="9 10" id="KW-0539">Nucleus</keyword>
<evidence type="ECO:0000259" key="14">
    <source>
        <dbReference type="PROSITE" id="PS51843"/>
    </source>
</evidence>
<protein>
    <recommendedName>
        <fullName evidence="11">Retinoic acid receptor RXR</fullName>
    </recommendedName>
    <alternativeName>
        <fullName evidence="11">Nuclear receptor subfamily 2 group B member</fullName>
    </alternativeName>
</protein>
<evidence type="ECO:0000256" key="10">
    <source>
        <dbReference type="RuleBase" id="RU004334"/>
    </source>
</evidence>
<dbReference type="PROSITE" id="PS51030">
    <property type="entry name" value="NUCLEAR_REC_DBD_2"/>
    <property type="match status" value="1"/>
</dbReference>
<feature type="compositionally biased region" description="Basic and acidic residues" evidence="12">
    <location>
        <begin position="346"/>
        <end position="358"/>
    </location>
</feature>
<dbReference type="SMART" id="SM00430">
    <property type="entry name" value="HOLI"/>
    <property type="match status" value="1"/>
</dbReference>
<dbReference type="CDD" id="cd06943">
    <property type="entry name" value="NR_LBD_RXR_like"/>
    <property type="match status" value="1"/>
</dbReference>
<dbReference type="PROSITE" id="PS00031">
    <property type="entry name" value="NUCLEAR_REC_DBD_1"/>
    <property type="match status" value="1"/>
</dbReference>
<proteinExistence type="inferred from homology"/>
<dbReference type="SUPFAM" id="SSF57716">
    <property type="entry name" value="Glucocorticoid receptor-like (DNA-binding domain)"/>
    <property type="match status" value="1"/>
</dbReference>
<dbReference type="InterPro" id="IPR001723">
    <property type="entry name" value="Nuclear_hrmn_rcpt"/>
</dbReference>
<sequence length="602" mass="66985">MSFSLSPPVEHLPQAPFTPPPERPSVEAPGSGEGPWAQTPLSSLAAELSKRGILQEEGRKQPWEEQPCLHWGYLALPKHCCPRPPPSSQGGTLGPHMFAHKGKQQARSPPLEPAHLQASGFPRGAGLLLDSCSESAPEEQEQQHLHGTPRFPFCACSPADHQAMKLLPDLDWNPQPGAASRGSGGLEPKRFYGGALWAGSRHGWDRPGLWREDQLNSPLNPVSSTEDIKPPLGINGVLKVPMHPSSIMPAFTKHICAICGDRSSGKHYGVYSCEGCKGFFKRTVRKDLTYTCRDNKDCLIDKRQRNRCQYCRYQKCLAMGMKREGMEHHPSRPTRLPGRQEQPAVQEERQRGKDRNENEVESTSSAHEDMPVEKILEAELAVEPKTETYIEANMGLTPSSPNDPVTNICQAADKQLFTLVEWAKRIPHFSELPLDDQVILLRAGWNELLIASFSHRSIAVKDGILLATGLHVHRNSAHSAGVGAIFDRVLTELVSKMRDMQMDKTELGCLRAIVLFNPDSKGLSNPAEVEALREKVYASLEAYCKQKYPEQPGRFAKLLLRLPALRSIGLKCLEHLFFFKLIGDTPIDTFLMEMLEAPHQMT</sequence>
<dbReference type="GO" id="GO:0003707">
    <property type="term" value="F:nuclear steroid receptor activity"/>
    <property type="evidence" value="ECO:0007669"/>
    <property type="project" value="UniProtKB-UniRule"/>
</dbReference>
<evidence type="ECO:0000256" key="12">
    <source>
        <dbReference type="SAM" id="MobiDB-lite"/>
    </source>
</evidence>
<feature type="region of interest" description="Disordered" evidence="12">
    <location>
        <begin position="1"/>
        <end position="42"/>
    </location>
</feature>
<dbReference type="Pfam" id="PF11825">
    <property type="entry name" value="Nuc_recep-AF1"/>
    <property type="match status" value="1"/>
</dbReference>
<keyword evidence="2 10" id="KW-0479">Metal-binding</keyword>
<evidence type="ECO:0000256" key="8">
    <source>
        <dbReference type="ARBA" id="ARBA00023170"/>
    </source>
</evidence>
<dbReference type="PRINTS" id="PR00398">
    <property type="entry name" value="STRDHORMONER"/>
</dbReference>
<keyword evidence="6 10" id="KW-0238">DNA-binding</keyword>
<comment type="similarity">
    <text evidence="1">Belongs to the nuclear hormone receptor family. NR2 subfamily.</text>
</comment>